<dbReference type="PANTHER" id="PTHR38593">
    <property type="entry name" value="BLR2558 PROTEIN"/>
    <property type="match status" value="1"/>
</dbReference>
<dbReference type="Gene3D" id="1.20.1260.10">
    <property type="match status" value="1"/>
</dbReference>
<evidence type="ECO:0000313" key="5">
    <source>
        <dbReference type="Proteomes" id="UP000077961"/>
    </source>
</evidence>
<evidence type="ECO:0000313" key="6">
    <source>
        <dbReference type="Proteomes" id="UP000078116"/>
    </source>
</evidence>
<keyword evidence="5" id="KW-1185">Reference proteome</keyword>
<dbReference type="Proteomes" id="UP000077961">
    <property type="component" value="Unassembled WGS sequence"/>
</dbReference>
<dbReference type="OrthoDB" id="118677at2"/>
<dbReference type="Pfam" id="PF13628">
    <property type="entry name" value="DUF4142"/>
    <property type="match status" value="1"/>
</dbReference>
<dbReference type="RefSeq" id="WP_064270956.1">
    <property type="nucleotide sequence ID" value="NZ_LXJZ01000208.1"/>
</dbReference>
<organism evidence="3 6">
    <name type="scientific">Paraburkholderia ginsengiterrae</name>
    <dbReference type="NCBI Taxonomy" id="1462993"/>
    <lineage>
        <taxon>Bacteria</taxon>
        <taxon>Pseudomonadati</taxon>
        <taxon>Pseudomonadota</taxon>
        <taxon>Betaproteobacteria</taxon>
        <taxon>Burkholderiales</taxon>
        <taxon>Burkholderiaceae</taxon>
        <taxon>Paraburkholderia</taxon>
    </lineage>
</organism>
<evidence type="ECO:0000259" key="2">
    <source>
        <dbReference type="Pfam" id="PF13628"/>
    </source>
</evidence>
<dbReference type="EMBL" id="LXJZ01000208">
    <property type="protein sequence ID" value="OAJ54096.1"/>
    <property type="molecule type" value="Genomic_DNA"/>
</dbReference>
<protein>
    <recommendedName>
        <fullName evidence="2">DUF4142 domain-containing protein</fullName>
    </recommendedName>
</protein>
<evidence type="ECO:0000313" key="4">
    <source>
        <dbReference type="EMBL" id="OAJ54096.1"/>
    </source>
</evidence>
<name>A0A1A9MXH2_9BURK</name>
<accession>A0A1A9MXH2</accession>
<proteinExistence type="predicted"/>
<gene>
    <name evidence="4" type="ORF">A6V36_36670</name>
    <name evidence="3" type="ORF">A6V37_36485</name>
</gene>
<dbReference type="PANTHER" id="PTHR38593:SF1">
    <property type="entry name" value="BLR2558 PROTEIN"/>
    <property type="match status" value="1"/>
</dbReference>
<feature type="domain" description="DUF4142" evidence="2">
    <location>
        <begin position="31"/>
        <end position="172"/>
    </location>
</feature>
<keyword evidence="1" id="KW-0732">Signal</keyword>
<dbReference type="AlphaFoldDB" id="A0A1A9MXH2"/>
<dbReference type="STRING" id="1462993.A6V36_36670"/>
<dbReference type="EMBL" id="LXKA01000369">
    <property type="protein sequence ID" value="OAJ52825.1"/>
    <property type="molecule type" value="Genomic_DNA"/>
</dbReference>
<feature type="chain" id="PRO_5008393262" description="DUF4142 domain-containing protein" evidence="1">
    <location>
        <begin position="26"/>
        <end position="181"/>
    </location>
</feature>
<evidence type="ECO:0000313" key="3">
    <source>
        <dbReference type="EMBL" id="OAJ52825.1"/>
    </source>
</evidence>
<evidence type="ECO:0000256" key="1">
    <source>
        <dbReference type="SAM" id="SignalP"/>
    </source>
</evidence>
<reference evidence="5 6" key="1">
    <citation type="submission" date="2016-04" db="EMBL/GenBank/DDBJ databases">
        <title>Reclassification of Paraburkholderia panaciterrae (Farh et al. 2015) Dobritsa &amp; Samadpour 2016 as a later homotypic synonym of Paraburkholderia ginsengiterrae (Farh et al. 2015) Dobritsa &amp; Samadpour 2016.</title>
        <authorList>
            <person name="Dobritsa A.P."/>
            <person name="Kutumbaka K."/>
            <person name="Samadpour M."/>
        </authorList>
    </citation>
    <scope>NUCLEOTIDE SEQUENCE [LARGE SCALE GENOMIC DNA]</scope>
    <source>
        <strain evidence="3 6">DCY85</strain>
        <strain evidence="4 5">DCY85-1</strain>
    </source>
</reference>
<dbReference type="InterPro" id="IPR025419">
    <property type="entry name" value="DUF4142"/>
</dbReference>
<feature type="signal peptide" evidence="1">
    <location>
        <begin position="1"/>
        <end position="25"/>
    </location>
</feature>
<comment type="caution">
    <text evidence="3">The sequence shown here is derived from an EMBL/GenBank/DDBJ whole genome shotgun (WGS) entry which is preliminary data.</text>
</comment>
<dbReference type="Proteomes" id="UP000078116">
    <property type="component" value="Unassembled WGS sequence"/>
</dbReference>
<sequence>MKIISAALVGILTSALTLTSLPCWAQSAGPTDPQIAAIVVTANQVDIDAGKLAESKSKSKDVKAFAQRMVTDHSGVNRAATDLVHKLGVTPEDNPTSQSLKQGGDANLANLKTLKGAEFDRAYIDHEVTYHESVLDALDKTLIPSAQNAELKALLVKVRPAFVAHLEHAKHLQAELGKSGG</sequence>
<dbReference type="InterPro" id="IPR012347">
    <property type="entry name" value="Ferritin-like"/>
</dbReference>